<sequence length="264" mass="29082">MKNTLNTKSSTSTEENTVPSVNGVDCEGRESEEIDILIENGPNDDQDEDDTDMFGPCPGDYSSRGVQSDSISNGERPPPRRKLSDGHISRGSFLSPLNISQTLLEVNPTENGKRRSMLEDYVLSNNPSQRKERIYAVDHSQAKPHFHYSTNSPTGGFDRFHSHPATRSVGRGRAKKESLEGPGAYRQLSRKSDNPRPGYWSGKDYRSSYTGPLSQSAVPPDNVTTPFGIPYSKLSQAKHLKSKLGASSLDSRRRGHGPPGHKDL</sequence>
<evidence type="ECO:0000313" key="3">
    <source>
        <dbReference type="Proteomes" id="UP001176940"/>
    </source>
</evidence>
<feature type="compositionally biased region" description="Polar residues" evidence="1">
    <location>
        <begin position="64"/>
        <end position="73"/>
    </location>
</feature>
<feature type="compositionally biased region" description="Polar residues" evidence="1">
    <location>
        <begin position="95"/>
        <end position="110"/>
    </location>
</feature>
<gene>
    <name evidence="2" type="ORF">RIMI_LOCUS26620</name>
</gene>
<feature type="compositionally biased region" description="Low complexity" evidence="1">
    <location>
        <begin position="1"/>
        <end position="17"/>
    </location>
</feature>
<reference evidence="2" key="1">
    <citation type="submission" date="2023-07" db="EMBL/GenBank/DDBJ databases">
        <authorList>
            <person name="Stuckert A."/>
        </authorList>
    </citation>
    <scope>NUCLEOTIDE SEQUENCE</scope>
</reference>
<evidence type="ECO:0000256" key="1">
    <source>
        <dbReference type="SAM" id="MobiDB-lite"/>
    </source>
</evidence>
<accession>A0ABN9KR61</accession>
<name>A0ABN9KR61_9NEOB</name>
<feature type="region of interest" description="Disordered" evidence="1">
    <location>
        <begin position="1"/>
        <end position="264"/>
    </location>
</feature>
<evidence type="ECO:0000313" key="2">
    <source>
        <dbReference type="EMBL" id="CAJ0915108.1"/>
    </source>
</evidence>
<organism evidence="2 3">
    <name type="scientific">Ranitomeya imitator</name>
    <name type="common">mimic poison frog</name>
    <dbReference type="NCBI Taxonomy" id="111125"/>
    <lineage>
        <taxon>Eukaryota</taxon>
        <taxon>Metazoa</taxon>
        <taxon>Chordata</taxon>
        <taxon>Craniata</taxon>
        <taxon>Vertebrata</taxon>
        <taxon>Euteleostomi</taxon>
        <taxon>Amphibia</taxon>
        <taxon>Batrachia</taxon>
        <taxon>Anura</taxon>
        <taxon>Neobatrachia</taxon>
        <taxon>Hyloidea</taxon>
        <taxon>Dendrobatidae</taxon>
        <taxon>Dendrobatinae</taxon>
        <taxon>Ranitomeya</taxon>
    </lineage>
</organism>
<feature type="compositionally biased region" description="Polar residues" evidence="1">
    <location>
        <begin position="207"/>
        <end position="225"/>
    </location>
</feature>
<feature type="compositionally biased region" description="Acidic residues" evidence="1">
    <location>
        <begin position="32"/>
        <end position="52"/>
    </location>
</feature>
<comment type="caution">
    <text evidence="2">The sequence shown here is derived from an EMBL/GenBank/DDBJ whole genome shotgun (WGS) entry which is preliminary data.</text>
</comment>
<proteinExistence type="predicted"/>
<dbReference type="EMBL" id="CAUEEQ010000002">
    <property type="protein sequence ID" value="CAJ0915108.1"/>
    <property type="molecule type" value="Genomic_DNA"/>
</dbReference>
<protein>
    <submittedName>
        <fullName evidence="2">Uncharacterized protein</fullName>
    </submittedName>
</protein>
<dbReference type="Proteomes" id="UP001176940">
    <property type="component" value="Unassembled WGS sequence"/>
</dbReference>
<keyword evidence="3" id="KW-1185">Reference proteome</keyword>